<protein>
    <submittedName>
        <fullName evidence="1">Uncharacterized protein</fullName>
    </submittedName>
</protein>
<proteinExistence type="predicted"/>
<dbReference type="EMBL" id="CM047946">
    <property type="protein sequence ID" value="KAI9897624.1"/>
    <property type="molecule type" value="Genomic_DNA"/>
</dbReference>
<dbReference type="Proteomes" id="UP001163324">
    <property type="component" value="Chromosome 7"/>
</dbReference>
<gene>
    <name evidence="1" type="ORF">N3K66_007480</name>
</gene>
<name>A0ACC0UVR6_9HYPO</name>
<evidence type="ECO:0000313" key="2">
    <source>
        <dbReference type="Proteomes" id="UP001163324"/>
    </source>
</evidence>
<sequence length="513" mass="58314">MLSLSLPVEIRLMIIQALVDDGCSLAPFAAVSRDWSAIIEQHTFRRIRLTPSRIAELNAMTSRNRARVRSLWLCLELERYDCTGECDGDEFTRFTSSREDALIQTALQDLFSALGTWKANGSSLSLDISVYSTSDSEHWFKHLTFGPDELPNKASWIQGGRQTVGANNRAAGNRQFRWQLKISRGEVPPMCAIDKAFAEIMGKAMLKAKDEKRENKWWRQLPLVPAVTHLLLRQQTRRRWKPLALAKMIARMPGLRELHYEPWREWDDRTQEKTDLDYVHLLRSPGIKGLSRLTIFENFHLQYAHAFSFPGDFSPPRAPSPALGQTLFEVSRGFESLSASFMLDASDFFGSLELQPSARWPNLTTLVLTSQLLAPDEDPADITEMLTKAASAVARMPQLKSMEIWNGREELAALFRYQLIRDQLSIITWRATWHLALQPSVIRAWEAVTARRSGRGLKLVYDQLAGENITYNSRNLSPPTLHCVVGRHTARALTCGQLASAEMVYRRTTNTLQ</sequence>
<accession>A0ACC0UVR6</accession>
<evidence type="ECO:0000313" key="1">
    <source>
        <dbReference type="EMBL" id="KAI9897624.1"/>
    </source>
</evidence>
<reference evidence="1" key="1">
    <citation type="submission" date="2022-10" db="EMBL/GenBank/DDBJ databases">
        <title>Complete Genome of Trichothecium roseum strain YXFP-22015, a Plant Pathogen Isolated from Citrus.</title>
        <authorList>
            <person name="Wang Y."/>
            <person name="Zhu L."/>
        </authorList>
    </citation>
    <scope>NUCLEOTIDE SEQUENCE</scope>
    <source>
        <strain evidence="1">YXFP-22015</strain>
    </source>
</reference>
<comment type="caution">
    <text evidence="1">The sequence shown here is derived from an EMBL/GenBank/DDBJ whole genome shotgun (WGS) entry which is preliminary data.</text>
</comment>
<organism evidence="1 2">
    <name type="scientific">Trichothecium roseum</name>
    <dbReference type="NCBI Taxonomy" id="47278"/>
    <lineage>
        <taxon>Eukaryota</taxon>
        <taxon>Fungi</taxon>
        <taxon>Dikarya</taxon>
        <taxon>Ascomycota</taxon>
        <taxon>Pezizomycotina</taxon>
        <taxon>Sordariomycetes</taxon>
        <taxon>Hypocreomycetidae</taxon>
        <taxon>Hypocreales</taxon>
        <taxon>Hypocreales incertae sedis</taxon>
        <taxon>Trichothecium</taxon>
    </lineage>
</organism>
<keyword evidence="2" id="KW-1185">Reference proteome</keyword>